<evidence type="ECO:0000313" key="2">
    <source>
        <dbReference type="EMBL" id="WMW78274.1"/>
    </source>
</evidence>
<accession>A0ABY9RBT8</accession>
<dbReference type="RefSeq" id="WP_309532590.1">
    <property type="nucleotide sequence ID" value="NZ_CP133721.1"/>
</dbReference>
<name>A0ABY9RBT8_9FLAO</name>
<dbReference type="Proteomes" id="UP001180481">
    <property type="component" value="Chromosome"/>
</dbReference>
<proteinExistence type="predicted"/>
<dbReference type="InterPro" id="IPR011110">
    <property type="entry name" value="Reg_prop"/>
</dbReference>
<feature type="transmembrane region" description="Helical" evidence="1">
    <location>
        <begin position="734"/>
        <end position="754"/>
    </location>
</feature>
<reference evidence="2" key="1">
    <citation type="submission" date="2023-09" db="EMBL/GenBank/DDBJ databases">
        <title>Flavobacterium sp. 20NA77.7 isolated from freshwater.</title>
        <authorList>
            <person name="Le V."/>
            <person name="Ko S.-R."/>
            <person name="Ahn C.-Y."/>
            <person name="Oh H.-M."/>
        </authorList>
    </citation>
    <scope>NUCLEOTIDE SEQUENCE</scope>
    <source>
        <strain evidence="2">20NA77.7</strain>
    </source>
</reference>
<keyword evidence="1" id="KW-0472">Membrane</keyword>
<dbReference type="EMBL" id="CP133721">
    <property type="protein sequence ID" value="WMW78274.1"/>
    <property type="molecule type" value="Genomic_DNA"/>
</dbReference>
<dbReference type="InterPro" id="IPR036890">
    <property type="entry name" value="HATPase_C_sf"/>
</dbReference>
<keyword evidence="3" id="KW-1185">Reference proteome</keyword>
<dbReference type="SUPFAM" id="SSF55874">
    <property type="entry name" value="ATPase domain of HSP90 chaperone/DNA topoisomerase II/histidine kinase"/>
    <property type="match status" value="1"/>
</dbReference>
<evidence type="ECO:0000313" key="3">
    <source>
        <dbReference type="Proteomes" id="UP001180481"/>
    </source>
</evidence>
<protein>
    <submittedName>
        <fullName evidence="2">Two-component regulator propeller domain-containing protein</fullName>
    </submittedName>
</protein>
<dbReference type="InterPro" id="IPR015943">
    <property type="entry name" value="WD40/YVTN_repeat-like_dom_sf"/>
</dbReference>
<dbReference type="Gene3D" id="3.30.565.10">
    <property type="entry name" value="Histidine kinase-like ATPase, C-terminal domain"/>
    <property type="match status" value="1"/>
</dbReference>
<keyword evidence="1" id="KW-1133">Transmembrane helix</keyword>
<keyword evidence="1" id="KW-0812">Transmembrane</keyword>
<evidence type="ECO:0000256" key="1">
    <source>
        <dbReference type="SAM" id="Phobius"/>
    </source>
</evidence>
<sequence>MRFFKLFIIAFFLNSSFSYGQKRESILYTIENGLNANGVNDIIKDKEGNFWLGTDVGLKKFDGINFIDIKIKNPSFNKRSIRKLILFNNALYIIYNEKGCISLNLSNFEYTLISTENVDDIYLKKDTTYLLTSRNTVKIIKNGKTQIRKIPLLNDKINTKVNIGSISYNKYLYVSVPNTGIFIYKNNEFKKISNQQSYPGGYKERFDISNTNLYYIGLSYPYTIKEDKISKISVPKNLNRTVVSDIQFISNNEYYYILGNKKLIHFKAGELNEIEYTNDKNIELRKIQISNRNLIYIATNKGLIEITIPNAILENLTNDYPVSSEYFRVRRKILEEGNQLFLFGNPAIVKYDFKKFNVLPGPATSIYDAIKTENGYYAATEGKGLLFYDNKLLKFKKIKLSAEEKYDYSLYCALYYDKDEDLIYVGGYEYVCYFKNGTNKQYYIRNPFPNNMTKVIVKDKVNKRLLIGTDNGVYIVDCKTHKIIKNLSYEKSLTGSIVGDICIDYSRNLAWIGHDKGMDVLDLKTYKRKRHVSLNFFSNPKVASIQIDNNNKIWTSTFSGISGYDYENNVFIRLQKNNGLINEEFNFKSGAKLNNGKLIFGGLNGYDIINPKKIPFNSFKKNGVISGIHLFTNKDTLFSKFEKNREFSYDENNYFSRVYLTTTKNINPSKSNFEYKINNGPWINLKGRGYFDLVGLSHNYYKINIRGFDEYGRLITFDDLKVIVTQKFYKSTNFSILIFILVIFLVTYVAILNIKKNKAKNAIYEQISMDLHDEIGTILSRTTLLTKSQNEINSETRKQIIEYLNEANFGLRIYINTINAGKKPIIELYDETNEVYQKSLSIKNITFTADFKGNKKQEILSGLYRDVKLCLYEISNNIIKHSNATEVSLSITENNKNLYISVTENGTNFDFDNTSGNGLGNIKKRTKRNNGDVFVEKTETNFKITLYFKIY</sequence>
<dbReference type="Pfam" id="PF07494">
    <property type="entry name" value="Reg_prop"/>
    <property type="match status" value="1"/>
</dbReference>
<dbReference type="SUPFAM" id="SSF69322">
    <property type="entry name" value="Tricorn protease domain 2"/>
    <property type="match status" value="1"/>
</dbReference>
<dbReference type="Gene3D" id="2.130.10.10">
    <property type="entry name" value="YVTN repeat-like/Quinoprotein amine dehydrogenase"/>
    <property type="match status" value="2"/>
</dbReference>
<gene>
    <name evidence="2" type="ORF">RF683_02185</name>
</gene>
<organism evidence="2 3">
    <name type="scientific">Flavobacterium nakdongensis</name>
    <dbReference type="NCBI Taxonomy" id="3073563"/>
    <lineage>
        <taxon>Bacteria</taxon>
        <taxon>Pseudomonadati</taxon>
        <taxon>Bacteroidota</taxon>
        <taxon>Flavobacteriia</taxon>
        <taxon>Flavobacteriales</taxon>
        <taxon>Flavobacteriaceae</taxon>
        <taxon>Flavobacterium</taxon>
    </lineage>
</organism>